<keyword evidence="3" id="KW-0547">Nucleotide-binding</keyword>
<dbReference type="CDD" id="cd03225">
    <property type="entry name" value="ABC_cobalt_CbiO_domain1"/>
    <property type="match status" value="2"/>
</dbReference>
<accession>A0A497EUV5</accession>
<dbReference type="PANTHER" id="PTHR43553">
    <property type="entry name" value="HEAVY METAL TRANSPORTER"/>
    <property type="match status" value="1"/>
</dbReference>
<dbReference type="Pfam" id="PF00005">
    <property type="entry name" value="ABC_tran"/>
    <property type="match status" value="2"/>
</dbReference>
<gene>
    <name evidence="7" type="ORF">DRJ33_06865</name>
</gene>
<comment type="subcellular location">
    <subcellularLocation>
        <location evidence="1">Cell membrane</location>
    </subcellularLocation>
</comment>
<dbReference type="InterPro" id="IPR003593">
    <property type="entry name" value="AAA+_ATPase"/>
</dbReference>
<sequence>MWISQQRLVRSRLERLLEANLEVKNEQLSIEVCSGEVVGLYGPLGAGKSSILRSLAGLTSYKGSVSLLGRELRTYRRIELVKLVGFISENPSTQFVANRVGDEVAFTLENLGLKPGEIKLKVSEALKMVGLEGFEDRRIDELSWGQRHRVALASIFVAKPKILLVDDLFVYLDPPTRHVFSEVLRRYASEGASAVVASGRREFLKFVDRVVELRPMEKELKAQVKIAKPIAPCRLEASNLFFSYEKDQPVLKGASLSINPGEILAVMGRNGSGKTTLGKLMAKVLKPKAGSIRLSEAKAKLAYISQNPDSQFIGKTPLEDIKASLKKHFDEHLALEVLGSLGIEAFAREKVYGLDIGVKKLSLIASMLALSPSIAVIDEPTSGLDDFYVDHLSSVVKELSKSGMALAILTHDLYFAKVSDRVVVLRNGVVSFEGAPQEVEERLF</sequence>
<dbReference type="SUPFAM" id="SSF52540">
    <property type="entry name" value="P-loop containing nucleoside triphosphate hydrolases"/>
    <property type="match status" value="2"/>
</dbReference>
<dbReference type="PROSITE" id="PS50893">
    <property type="entry name" value="ABC_TRANSPORTER_2"/>
    <property type="match status" value="2"/>
</dbReference>
<dbReference type="EMBL" id="QMQX01000146">
    <property type="protein sequence ID" value="RLE50909.1"/>
    <property type="molecule type" value="Genomic_DNA"/>
</dbReference>
<evidence type="ECO:0000313" key="8">
    <source>
        <dbReference type="Proteomes" id="UP000272051"/>
    </source>
</evidence>
<feature type="domain" description="ABC transporter" evidence="6">
    <location>
        <begin position="235"/>
        <end position="443"/>
    </location>
</feature>
<evidence type="ECO:0000259" key="6">
    <source>
        <dbReference type="PROSITE" id="PS50893"/>
    </source>
</evidence>
<dbReference type="GO" id="GO:0043190">
    <property type="term" value="C:ATP-binding cassette (ABC) transporter complex"/>
    <property type="evidence" value="ECO:0007669"/>
    <property type="project" value="TreeGrafter"/>
</dbReference>
<dbReference type="InterPro" id="IPR027417">
    <property type="entry name" value="P-loop_NTPase"/>
</dbReference>
<dbReference type="GO" id="GO:0005524">
    <property type="term" value="F:ATP binding"/>
    <property type="evidence" value="ECO:0007669"/>
    <property type="project" value="UniProtKB-KW"/>
</dbReference>
<evidence type="ECO:0000256" key="3">
    <source>
        <dbReference type="ARBA" id="ARBA00022741"/>
    </source>
</evidence>
<proteinExistence type="predicted"/>
<reference evidence="7 8" key="1">
    <citation type="submission" date="2018-06" db="EMBL/GenBank/DDBJ databases">
        <title>Extensive metabolic versatility and redundancy in microbially diverse, dynamic hydrothermal sediments.</title>
        <authorList>
            <person name="Dombrowski N."/>
            <person name="Teske A."/>
            <person name="Baker B.J."/>
        </authorList>
    </citation>
    <scope>NUCLEOTIDE SEQUENCE [LARGE SCALE GENOMIC DNA]</scope>
    <source>
        <strain evidence="7">B34_G17</strain>
    </source>
</reference>
<dbReference type="InterPro" id="IPR050095">
    <property type="entry name" value="ECF_ABC_transporter_ATP-bd"/>
</dbReference>
<protein>
    <recommendedName>
        <fullName evidence="6">ABC transporter domain-containing protein</fullName>
    </recommendedName>
</protein>
<dbReference type="InterPro" id="IPR015856">
    <property type="entry name" value="ABC_transpr_CbiO/EcfA_su"/>
</dbReference>
<dbReference type="InterPro" id="IPR003439">
    <property type="entry name" value="ABC_transporter-like_ATP-bd"/>
</dbReference>
<evidence type="ECO:0000256" key="4">
    <source>
        <dbReference type="ARBA" id="ARBA00022840"/>
    </source>
</evidence>
<evidence type="ECO:0000313" key="7">
    <source>
        <dbReference type="EMBL" id="RLE50909.1"/>
    </source>
</evidence>
<dbReference type="GO" id="GO:0042626">
    <property type="term" value="F:ATPase-coupled transmembrane transporter activity"/>
    <property type="evidence" value="ECO:0007669"/>
    <property type="project" value="TreeGrafter"/>
</dbReference>
<organism evidence="7 8">
    <name type="scientific">Thermoproteota archaeon</name>
    <dbReference type="NCBI Taxonomy" id="2056631"/>
    <lineage>
        <taxon>Archaea</taxon>
        <taxon>Thermoproteota</taxon>
    </lineage>
</organism>
<feature type="domain" description="ABC transporter" evidence="6">
    <location>
        <begin position="3"/>
        <end position="240"/>
    </location>
</feature>
<dbReference type="PRINTS" id="PR01868">
    <property type="entry name" value="ABCEFAMILY"/>
</dbReference>
<evidence type="ECO:0000256" key="1">
    <source>
        <dbReference type="ARBA" id="ARBA00004236"/>
    </source>
</evidence>
<comment type="caution">
    <text evidence="7">The sequence shown here is derived from an EMBL/GenBank/DDBJ whole genome shotgun (WGS) entry which is preliminary data.</text>
</comment>
<evidence type="ECO:0000256" key="2">
    <source>
        <dbReference type="ARBA" id="ARBA00022448"/>
    </source>
</evidence>
<name>A0A497EUV5_9CREN</name>
<keyword evidence="2" id="KW-0813">Transport</keyword>
<dbReference type="Gene3D" id="3.40.50.300">
    <property type="entry name" value="P-loop containing nucleotide triphosphate hydrolases"/>
    <property type="match status" value="2"/>
</dbReference>
<dbReference type="GO" id="GO:0016887">
    <property type="term" value="F:ATP hydrolysis activity"/>
    <property type="evidence" value="ECO:0007669"/>
    <property type="project" value="InterPro"/>
</dbReference>
<evidence type="ECO:0000256" key="5">
    <source>
        <dbReference type="ARBA" id="ARBA00025157"/>
    </source>
</evidence>
<dbReference type="InterPro" id="IPR013283">
    <property type="entry name" value="RLI1"/>
</dbReference>
<dbReference type="Proteomes" id="UP000272051">
    <property type="component" value="Unassembled WGS sequence"/>
</dbReference>
<comment type="function">
    <text evidence="5">Probably part of an ABC transporter complex. Responsible for energy coupling to the transport system.</text>
</comment>
<dbReference type="SMART" id="SM00382">
    <property type="entry name" value="AAA"/>
    <property type="match status" value="2"/>
</dbReference>
<dbReference type="AlphaFoldDB" id="A0A497EUV5"/>
<keyword evidence="4" id="KW-0067">ATP-binding</keyword>